<reference evidence="1 2" key="1">
    <citation type="submission" date="2024-09" db="EMBL/GenBank/DDBJ databases">
        <title>Chromosome-scale assembly of Riccia fluitans.</title>
        <authorList>
            <person name="Paukszto L."/>
            <person name="Sawicki J."/>
            <person name="Karawczyk K."/>
            <person name="Piernik-Szablinska J."/>
            <person name="Szczecinska M."/>
            <person name="Mazdziarz M."/>
        </authorList>
    </citation>
    <scope>NUCLEOTIDE SEQUENCE [LARGE SCALE GENOMIC DNA]</scope>
    <source>
        <strain evidence="1">Rf_01</strain>
        <tissue evidence="1">Aerial parts of the thallus</tissue>
    </source>
</reference>
<name>A0ABD1ZEW6_9MARC</name>
<dbReference type="EMBL" id="JBHFFA010000001">
    <property type="protein sequence ID" value="KAL2649627.1"/>
    <property type="molecule type" value="Genomic_DNA"/>
</dbReference>
<organism evidence="1 2">
    <name type="scientific">Riccia fluitans</name>
    <dbReference type="NCBI Taxonomy" id="41844"/>
    <lineage>
        <taxon>Eukaryota</taxon>
        <taxon>Viridiplantae</taxon>
        <taxon>Streptophyta</taxon>
        <taxon>Embryophyta</taxon>
        <taxon>Marchantiophyta</taxon>
        <taxon>Marchantiopsida</taxon>
        <taxon>Marchantiidae</taxon>
        <taxon>Marchantiales</taxon>
        <taxon>Ricciaceae</taxon>
        <taxon>Riccia</taxon>
    </lineage>
</organism>
<protein>
    <submittedName>
        <fullName evidence="1">Uncharacterized protein</fullName>
    </submittedName>
</protein>
<evidence type="ECO:0000313" key="2">
    <source>
        <dbReference type="Proteomes" id="UP001605036"/>
    </source>
</evidence>
<keyword evidence="2" id="KW-1185">Reference proteome</keyword>
<dbReference type="AlphaFoldDB" id="A0ABD1ZEW6"/>
<dbReference type="Proteomes" id="UP001605036">
    <property type="component" value="Unassembled WGS sequence"/>
</dbReference>
<accession>A0ABD1ZEW6</accession>
<gene>
    <name evidence="1" type="ORF">R1flu_017755</name>
</gene>
<comment type="caution">
    <text evidence="1">The sequence shown here is derived from an EMBL/GenBank/DDBJ whole genome shotgun (WGS) entry which is preliminary data.</text>
</comment>
<sequence length="93" mass="10511">MVDFGPHLNDTKFAPRVTASNLQSFWTRNKVSCTLRKKNRRTTQCENERNVCCCFCVGDKSRGTCKTRVSKGVAWKIALVFVDFSETNRGTSA</sequence>
<evidence type="ECO:0000313" key="1">
    <source>
        <dbReference type="EMBL" id="KAL2649627.1"/>
    </source>
</evidence>
<proteinExistence type="predicted"/>